<keyword evidence="1" id="KW-0808">Transferase</keyword>
<organism evidence="1 2">
    <name type="scientific">Phaeobacter italicus</name>
    <dbReference type="NCBI Taxonomy" id="481446"/>
    <lineage>
        <taxon>Bacteria</taxon>
        <taxon>Pseudomonadati</taxon>
        <taxon>Pseudomonadota</taxon>
        <taxon>Alphaproteobacteria</taxon>
        <taxon>Rhodobacterales</taxon>
        <taxon>Roseobacteraceae</taxon>
        <taxon>Phaeobacter</taxon>
    </lineage>
</organism>
<dbReference type="Pfam" id="PF03567">
    <property type="entry name" value="Sulfotransfer_2"/>
    <property type="match status" value="1"/>
</dbReference>
<sequence length="248" mass="27734">MGSIYFVERPTPITCCNNKIAHFAHVPKCGGVSVEFYAMKTGIQLAFWDSHYVSHPAPQKWNISSPQHIDGPSLARLIPPAFLDFGFAVVRDPISRLKSAFKFQMLVERKIETDRLLSDFVREDLIEAAGTLGKWDNHFLPQSQFLIPKMSYQVFRLEDGLDQVKTFMDAQFLGTVAAEPMSHSNLGPKPTVEVEGQFELDEEAEALAAGVYSEDFRNFQYPLPERVAAAETGLMQTPLNTPEANPAP</sequence>
<dbReference type="Proteomes" id="UP000043764">
    <property type="component" value="Unassembled WGS sequence"/>
</dbReference>
<accession>A0A0H5DI89</accession>
<keyword evidence="2" id="KW-1185">Reference proteome</keyword>
<dbReference type="InterPro" id="IPR005331">
    <property type="entry name" value="Sulfotransferase"/>
</dbReference>
<dbReference type="GO" id="GO:0008146">
    <property type="term" value="F:sulfotransferase activity"/>
    <property type="evidence" value="ECO:0007669"/>
    <property type="project" value="InterPro"/>
</dbReference>
<proteinExistence type="predicted"/>
<dbReference type="AlphaFoldDB" id="A0A0H5DI89"/>
<dbReference type="GO" id="GO:0016020">
    <property type="term" value="C:membrane"/>
    <property type="evidence" value="ECO:0007669"/>
    <property type="project" value="InterPro"/>
</dbReference>
<evidence type="ECO:0000313" key="2">
    <source>
        <dbReference type="Proteomes" id="UP000043764"/>
    </source>
</evidence>
<reference evidence="2" key="1">
    <citation type="submission" date="2015-05" db="EMBL/GenBank/DDBJ databases">
        <authorList>
            <person name="Rodrigo-Torres Lidia"/>
            <person name="Arahal R.David."/>
        </authorList>
    </citation>
    <scope>NUCLEOTIDE SEQUENCE [LARGE SCALE GENOMIC DNA]</scope>
    <source>
        <strain evidence="2">CECT 7321</strain>
    </source>
</reference>
<protein>
    <submittedName>
        <fullName evidence="1">Sulfotransferase family protein</fullName>
    </submittedName>
</protein>
<gene>
    <name evidence="1" type="ORF">NIT7321_02113</name>
</gene>
<evidence type="ECO:0000313" key="1">
    <source>
        <dbReference type="EMBL" id="CRL11260.1"/>
    </source>
</evidence>
<name>A0A0H5DI89_9RHOB</name>
<dbReference type="EMBL" id="CVRL01000025">
    <property type="protein sequence ID" value="CRL11260.1"/>
    <property type="molecule type" value="Genomic_DNA"/>
</dbReference>